<feature type="signal peptide" evidence="1">
    <location>
        <begin position="1"/>
        <end position="30"/>
    </location>
</feature>
<dbReference type="Pfam" id="PF05494">
    <property type="entry name" value="MlaC"/>
    <property type="match status" value="1"/>
</dbReference>
<dbReference type="EMBL" id="JAMFTH010000004">
    <property type="protein sequence ID" value="MCP8900182.1"/>
    <property type="molecule type" value="Genomic_DNA"/>
</dbReference>
<dbReference type="PANTHER" id="PTHR36573">
    <property type="entry name" value="INTERMEMBRANE PHOSPHOLIPID TRANSPORT SYSTEM BINDING PROTEIN MLAC"/>
    <property type="match status" value="1"/>
</dbReference>
<feature type="chain" id="PRO_5040941477" evidence="1">
    <location>
        <begin position="31"/>
        <end position="205"/>
    </location>
</feature>
<keyword evidence="1" id="KW-0732">Signal</keyword>
<sequence>MKKVGLMVFAQRFWLALVLVGLSGFAQAQAADPYDIVADVTDQLVSAARQYNDDGDKATFDKKVLAALEPVVAFDYIAHVVMGNYHDDASDAQRQAFAETFKTSLVETYAKGIATYADSDIELQPGEVGDKSRVTVEQQVRYQGATHKLAYSMGKNRDGEWKLINLVLNGANLGNSMISQFKQMAGKYDGDIDKVIANWDGASDS</sequence>
<dbReference type="Gene3D" id="3.10.450.710">
    <property type="entry name" value="Tgt2/MlaC"/>
    <property type="match status" value="1"/>
</dbReference>
<proteinExistence type="predicted"/>
<comment type="caution">
    <text evidence="2">The sequence shown here is derived from an EMBL/GenBank/DDBJ whole genome shotgun (WGS) entry which is preliminary data.</text>
</comment>
<dbReference type="InterPro" id="IPR008869">
    <property type="entry name" value="MlaC/ttg2D"/>
</dbReference>
<evidence type="ECO:0000313" key="3">
    <source>
        <dbReference type="Proteomes" id="UP001139319"/>
    </source>
</evidence>
<dbReference type="AlphaFoldDB" id="A0A9X2I7C4"/>
<dbReference type="PANTHER" id="PTHR36573:SF1">
    <property type="entry name" value="INTERMEMBRANE PHOSPHOLIPID TRANSPORT SYSTEM BINDING PROTEIN MLAC"/>
    <property type="match status" value="1"/>
</dbReference>
<accession>A0A9X2I7C4</accession>
<evidence type="ECO:0000256" key="1">
    <source>
        <dbReference type="SAM" id="SignalP"/>
    </source>
</evidence>
<reference evidence="2" key="2">
    <citation type="submission" date="2023-01" db="EMBL/GenBank/DDBJ databases">
        <title>Gilvimarinus xylanilyticus HB14 isolated from Caulerpa lentillifera aquaculture base in Hainan, China.</title>
        <authorList>
            <person name="Zhang Y.-J."/>
        </authorList>
    </citation>
    <scope>NUCLEOTIDE SEQUENCE</scope>
    <source>
        <strain evidence="2">HB14</strain>
    </source>
</reference>
<keyword evidence="3" id="KW-1185">Reference proteome</keyword>
<dbReference type="PIRSF" id="PIRSF004649">
    <property type="entry name" value="MlaC"/>
    <property type="match status" value="1"/>
</dbReference>
<organism evidence="2 3">
    <name type="scientific">Gilvimarinus xylanilyticus</name>
    <dbReference type="NCBI Taxonomy" id="2944139"/>
    <lineage>
        <taxon>Bacteria</taxon>
        <taxon>Pseudomonadati</taxon>
        <taxon>Pseudomonadota</taxon>
        <taxon>Gammaproteobacteria</taxon>
        <taxon>Cellvibrionales</taxon>
        <taxon>Cellvibrionaceae</taxon>
        <taxon>Gilvimarinus</taxon>
    </lineage>
</organism>
<dbReference type="InterPro" id="IPR042245">
    <property type="entry name" value="Tgt2/MlaC_sf"/>
</dbReference>
<dbReference type="Proteomes" id="UP001139319">
    <property type="component" value="Unassembled WGS sequence"/>
</dbReference>
<dbReference type="RefSeq" id="WP_253968475.1">
    <property type="nucleotide sequence ID" value="NZ_JAMFTH010000004.1"/>
</dbReference>
<evidence type="ECO:0000313" key="2">
    <source>
        <dbReference type="EMBL" id="MCP8900182.1"/>
    </source>
</evidence>
<name>A0A9X2I7C4_9GAMM</name>
<protein>
    <submittedName>
        <fullName evidence="2">ABC transporter substrate-binding protein</fullName>
    </submittedName>
</protein>
<gene>
    <name evidence="2" type="ORF">M6D89_12810</name>
</gene>
<reference evidence="2" key="1">
    <citation type="submission" date="2022-05" db="EMBL/GenBank/DDBJ databases">
        <authorList>
            <person name="Sun H.-N."/>
        </authorList>
    </citation>
    <scope>NUCLEOTIDE SEQUENCE</scope>
    <source>
        <strain evidence="2">HB14</strain>
    </source>
</reference>